<dbReference type="InterPro" id="IPR019503">
    <property type="entry name" value="Peptidase_M66_dom"/>
</dbReference>
<protein>
    <recommendedName>
        <fullName evidence="7">Peptidase M66 domain-containing protein</fullName>
    </recommendedName>
</protein>
<dbReference type="EMBL" id="CP010029">
    <property type="protein sequence ID" value="ANI29294.1"/>
    <property type="molecule type" value="Genomic_DNA"/>
</dbReference>
<organism evidence="8 9">
    <name type="scientific">Yersinia entomophaga</name>
    <dbReference type="NCBI Taxonomy" id="935293"/>
    <lineage>
        <taxon>Bacteria</taxon>
        <taxon>Pseudomonadati</taxon>
        <taxon>Pseudomonadota</taxon>
        <taxon>Gammaproteobacteria</taxon>
        <taxon>Enterobacterales</taxon>
        <taxon>Yersiniaceae</taxon>
        <taxon>Yersinia</taxon>
    </lineage>
</organism>
<keyword evidence="1 6" id="KW-0645">Protease</keyword>
<dbReference type="PROSITE" id="PS51694">
    <property type="entry name" value="PEPTIDASE_M66"/>
    <property type="match status" value="1"/>
</dbReference>
<evidence type="ECO:0000313" key="9">
    <source>
        <dbReference type="Proteomes" id="UP000266744"/>
    </source>
</evidence>
<keyword evidence="3 6" id="KW-0378">Hydrolase</keyword>
<evidence type="ECO:0000256" key="5">
    <source>
        <dbReference type="ARBA" id="ARBA00023049"/>
    </source>
</evidence>
<accession>A0ABN4PUU2</accession>
<feature type="binding site" evidence="6">
    <location>
        <position position="443"/>
    </location>
    <ligand>
        <name>Zn(2+)</name>
        <dbReference type="ChEBI" id="CHEBI:29105"/>
        <note>catalytic</note>
    </ligand>
</feature>
<feature type="active site" evidence="6">
    <location>
        <position position="444"/>
    </location>
</feature>
<feature type="binding site" evidence="6">
    <location>
        <position position="453"/>
    </location>
    <ligand>
        <name>Zn(2+)</name>
        <dbReference type="ChEBI" id="CHEBI:29105"/>
        <note>catalytic</note>
    </ligand>
</feature>
<dbReference type="Pfam" id="PF10462">
    <property type="entry name" value="Peptidase_M66"/>
    <property type="match status" value="1"/>
</dbReference>
<evidence type="ECO:0000259" key="7">
    <source>
        <dbReference type="PROSITE" id="PS51694"/>
    </source>
</evidence>
<proteinExistence type="predicted"/>
<dbReference type="InterPro" id="IPR022218">
    <property type="entry name" value="TagA_dom"/>
</dbReference>
<evidence type="ECO:0000256" key="3">
    <source>
        <dbReference type="ARBA" id="ARBA00022801"/>
    </source>
</evidence>
<reference evidence="9" key="1">
    <citation type="journal article" date="2016" name="Toxins">
        <title>The Draft Genome Sequence of the Yersinia entomophaga Entomopathogenic Type Strain MH96T.</title>
        <authorList>
            <person name="Hurst M.R."/>
            <person name="Beattie A."/>
            <person name="Altermann E."/>
            <person name="Moraga R.M."/>
            <person name="Harper L.A."/>
            <person name="Calder J."/>
            <person name="Laugraud A."/>
        </authorList>
    </citation>
    <scope>NUCLEOTIDE SEQUENCE [LARGE SCALE GENOMIC DNA]</scope>
    <source>
        <strain evidence="9">MH96</strain>
    </source>
</reference>
<keyword evidence="4 6" id="KW-0862">Zinc</keyword>
<dbReference type="InterPro" id="IPR048990">
    <property type="entry name" value="StcE_b-sandwich"/>
</dbReference>
<evidence type="ECO:0000256" key="1">
    <source>
        <dbReference type="ARBA" id="ARBA00022670"/>
    </source>
</evidence>
<evidence type="ECO:0000256" key="2">
    <source>
        <dbReference type="ARBA" id="ARBA00022723"/>
    </source>
</evidence>
<evidence type="ECO:0000256" key="4">
    <source>
        <dbReference type="ARBA" id="ARBA00022833"/>
    </source>
</evidence>
<comment type="cofactor">
    <cofactor evidence="6">
        <name>Zn(2+)</name>
        <dbReference type="ChEBI" id="CHEBI:29105"/>
    </cofactor>
    <text evidence="6">Binds 1 zinc ion per subunit.</text>
</comment>
<evidence type="ECO:0000256" key="6">
    <source>
        <dbReference type="PROSITE-ProRule" id="PRU01031"/>
    </source>
</evidence>
<feature type="domain" description="Peptidase M66" evidence="7">
    <location>
        <begin position="293"/>
        <end position="549"/>
    </location>
</feature>
<dbReference type="Gene3D" id="2.60.120.1230">
    <property type="match status" value="2"/>
</dbReference>
<dbReference type="PANTHER" id="PTHR39540:SF1">
    <property type="entry name" value="DICTOMALLEIN-1-RELATED"/>
    <property type="match status" value="1"/>
</dbReference>
<keyword evidence="9" id="KW-1185">Reference proteome</keyword>
<keyword evidence="2 6" id="KW-0479">Metal-binding</keyword>
<feature type="binding site" evidence="6">
    <location>
        <position position="447"/>
    </location>
    <ligand>
        <name>Zn(2+)</name>
        <dbReference type="ChEBI" id="CHEBI:29105"/>
        <note>catalytic</note>
    </ligand>
</feature>
<dbReference type="InterPro" id="IPR051256">
    <property type="entry name" value="Dictomallein"/>
</dbReference>
<gene>
    <name evidence="8" type="ORF">PL78_05495</name>
</gene>
<sequence>MGRVDIGPRLLLCEKKHQLNKVLKMEKTTTDKKNVITFNNNDFPSDLGGELSASILFVQNSVIPAGKHLNDDIQPHLTSHKKTMVLFKSKQEIDEAIPVTLTLKDAENQVAGTYTLRPPKDLTRLVEQIKDFNGSEDDFIEPAVYDKSISGQAELNKLQNDTQGNQIKSILSTNNSLKISTRDGGWIKDFYMPVADELDGKLVTFSSNAGYNSFIHYSGKKVTLNRGLTIVLRNYKGSWYSLDDVKYSQISFGEGFWSVIIPFEKIVPGIQLDFEHNGKHGQLGNIQVGASNELIIHTIDLGMLTPYRNAFEFQKKNEYHRQYFQQVPLSRLIVSQYEPQYFKEVMLPEGVLLTDYDPSTGGVYEGTMRQRIGKELISIGINNANYGINSSQGKGENGHPYSTAQLTAHNSIGKYVNGIIVHGLSGGGGIVTLESSIGNEFSHEVGHNYGLGHYPNGYAGSIHQAPDKPNSCWGWDSDNDQFIPNFENTISNKPTCQDEQCAAPFAGHSFGRDAMASGSPMYMQSNAFTLHTPYSLSKIQTFLENKAVFDRHSPTGFNKWNATTQTMEPWENRVETKSNKDAAPSEVTMASMTALLERHDLITVSFKNKSFAKDIYIPIATEENKGKAVRVKNVTNSTSLLHVNNQLYTIAYNHNTVYLSNGKTWLEVADYSLSEAKRPYKQGVAVTTLVGYYDPQGALSSYIFPALHGSFGMVYQGDGNRANICYLEVQFEGGVVQQFKLSANRIDATCMNKFHINVEEGLNPIKASIFVGGVEVSSIDIAKPTSNLEFSVNGVAL</sequence>
<dbReference type="Pfam" id="PF20944">
    <property type="entry name" value="StcE_b-sandwich"/>
    <property type="match status" value="1"/>
</dbReference>
<evidence type="ECO:0000313" key="8">
    <source>
        <dbReference type="EMBL" id="ANI29294.1"/>
    </source>
</evidence>
<keyword evidence="5 6" id="KW-0482">Metalloprotease</keyword>
<name>A0ABN4PUU2_YERET</name>
<dbReference type="PANTHER" id="PTHR39540">
    <property type="match status" value="1"/>
</dbReference>
<dbReference type="Pfam" id="PF12561">
    <property type="entry name" value="TagA"/>
    <property type="match status" value="1"/>
</dbReference>
<dbReference type="Proteomes" id="UP000266744">
    <property type="component" value="Chromosome"/>
</dbReference>